<feature type="chain" id="PRO_5020877226" description="No apical meristem-associated C-terminal domain-containing protein" evidence="2">
    <location>
        <begin position="17"/>
        <end position="466"/>
    </location>
</feature>
<reference evidence="3 4" key="1">
    <citation type="journal article" date="2018" name="Proc. Natl. Acad. Sci. U.S.A.">
        <title>Draft genome sequence of Camellia sinensis var. sinensis provides insights into the evolution of the tea genome and tea quality.</title>
        <authorList>
            <person name="Wei C."/>
            <person name="Yang H."/>
            <person name="Wang S."/>
            <person name="Zhao J."/>
            <person name="Liu C."/>
            <person name="Gao L."/>
            <person name="Xia E."/>
            <person name="Lu Y."/>
            <person name="Tai Y."/>
            <person name="She G."/>
            <person name="Sun J."/>
            <person name="Cao H."/>
            <person name="Tong W."/>
            <person name="Gao Q."/>
            <person name="Li Y."/>
            <person name="Deng W."/>
            <person name="Jiang X."/>
            <person name="Wang W."/>
            <person name="Chen Q."/>
            <person name="Zhang S."/>
            <person name="Li H."/>
            <person name="Wu J."/>
            <person name="Wang P."/>
            <person name="Li P."/>
            <person name="Shi C."/>
            <person name="Zheng F."/>
            <person name="Jian J."/>
            <person name="Huang B."/>
            <person name="Shan D."/>
            <person name="Shi M."/>
            <person name="Fang C."/>
            <person name="Yue Y."/>
            <person name="Li F."/>
            <person name="Li D."/>
            <person name="Wei S."/>
            <person name="Han B."/>
            <person name="Jiang C."/>
            <person name="Yin Y."/>
            <person name="Xia T."/>
            <person name="Zhang Z."/>
            <person name="Bennetzen J.L."/>
            <person name="Zhao S."/>
            <person name="Wan X."/>
        </authorList>
    </citation>
    <scope>NUCLEOTIDE SEQUENCE [LARGE SCALE GENOMIC DNA]</scope>
    <source>
        <strain evidence="4">cv. Shuchazao</strain>
        <tissue evidence="3">Leaf</tissue>
    </source>
</reference>
<dbReference type="EMBL" id="SDRB02001791">
    <property type="protein sequence ID" value="THG20642.1"/>
    <property type="molecule type" value="Genomic_DNA"/>
</dbReference>
<proteinExistence type="predicted"/>
<accession>A0A4S4EVJ3</accession>
<sequence length="466" mass="52944">MKFYSFLSLLPYLATTHSSLAPSAIFIFNSNANGNPKKMIIVKRLRFICGLVTVSMDIRRSSTAADRTPPHLQHLLPSLFPLICTKKVELVKTRLRKATERYSGPLSSTILSRALSQPLEKEIDLQPLSRKVMGSLYVENIGNIDHEVQMKVVSAPKGNGSQRHSTHQTNLESERPSDSSASSEECQQNNFDATRNHQEYKKPNSPVIPDEPLPNISRTDEGSCYCCHRTEAINLAEDDVSHDAYVDLERPLGRKAEKEWLNKRKIKDSTGSNYAGILSGIMEDKKKANDKKMEILEKACLQEQEQNRINQELKQERIQIMKEKIQEQFRIKQEKIRAEQLKEDERIIMMDTNGGQFELADELLHAGVFCFLAAQLCLGCKSCYIVGELATVLLDMDMVVRDYLSMICNQMQSYELLRYAQAANVAGCYWNAMELYKNLLVELMKPNKDSSHILDGELLFGSLLEE</sequence>
<feature type="region of interest" description="Disordered" evidence="1">
    <location>
        <begin position="155"/>
        <end position="216"/>
    </location>
</feature>
<keyword evidence="4" id="KW-1185">Reference proteome</keyword>
<dbReference type="AlphaFoldDB" id="A0A4S4EVJ3"/>
<feature type="signal peptide" evidence="2">
    <location>
        <begin position="1"/>
        <end position="16"/>
    </location>
</feature>
<evidence type="ECO:0000313" key="4">
    <source>
        <dbReference type="Proteomes" id="UP000306102"/>
    </source>
</evidence>
<evidence type="ECO:0000313" key="3">
    <source>
        <dbReference type="EMBL" id="THG20642.1"/>
    </source>
</evidence>
<evidence type="ECO:0008006" key="5">
    <source>
        <dbReference type="Google" id="ProtNLM"/>
    </source>
</evidence>
<name>A0A4S4EVJ3_CAMSN</name>
<comment type="caution">
    <text evidence="3">The sequence shown here is derived from an EMBL/GenBank/DDBJ whole genome shotgun (WGS) entry which is preliminary data.</text>
</comment>
<feature type="compositionally biased region" description="Polar residues" evidence="1">
    <location>
        <begin position="159"/>
        <end position="171"/>
    </location>
</feature>
<evidence type="ECO:0000256" key="2">
    <source>
        <dbReference type="SAM" id="SignalP"/>
    </source>
</evidence>
<gene>
    <name evidence="3" type="ORF">TEA_000998</name>
</gene>
<organism evidence="3 4">
    <name type="scientific">Camellia sinensis var. sinensis</name>
    <name type="common">China tea</name>
    <dbReference type="NCBI Taxonomy" id="542762"/>
    <lineage>
        <taxon>Eukaryota</taxon>
        <taxon>Viridiplantae</taxon>
        <taxon>Streptophyta</taxon>
        <taxon>Embryophyta</taxon>
        <taxon>Tracheophyta</taxon>
        <taxon>Spermatophyta</taxon>
        <taxon>Magnoliopsida</taxon>
        <taxon>eudicotyledons</taxon>
        <taxon>Gunneridae</taxon>
        <taxon>Pentapetalae</taxon>
        <taxon>asterids</taxon>
        <taxon>Ericales</taxon>
        <taxon>Theaceae</taxon>
        <taxon>Camellia</taxon>
    </lineage>
</organism>
<keyword evidence="2" id="KW-0732">Signal</keyword>
<evidence type="ECO:0000256" key="1">
    <source>
        <dbReference type="SAM" id="MobiDB-lite"/>
    </source>
</evidence>
<dbReference type="Proteomes" id="UP000306102">
    <property type="component" value="Unassembled WGS sequence"/>
</dbReference>
<protein>
    <recommendedName>
        <fullName evidence="5">No apical meristem-associated C-terminal domain-containing protein</fullName>
    </recommendedName>
</protein>